<gene>
    <name evidence="2" type="ORF">OXX778_LOCUS4519</name>
</gene>
<feature type="compositionally biased region" description="Polar residues" evidence="1">
    <location>
        <begin position="84"/>
        <end position="94"/>
    </location>
</feature>
<dbReference type="EMBL" id="CAJNOC010000447">
    <property type="protein sequence ID" value="CAF0762670.1"/>
    <property type="molecule type" value="Genomic_DNA"/>
</dbReference>
<evidence type="ECO:0000256" key="1">
    <source>
        <dbReference type="SAM" id="MobiDB-lite"/>
    </source>
</evidence>
<reference evidence="2" key="1">
    <citation type="submission" date="2021-02" db="EMBL/GenBank/DDBJ databases">
        <authorList>
            <person name="Nowell W R."/>
        </authorList>
    </citation>
    <scope>NUCLEOTIDE SEQUENCE</scope>
    <source>
        <strain evidence="2">Ploen Becks lab</strain>
    </source>
</reference>
<feature type="region of interest" description="Disordered" evidence="1">
    <location>
        <begin position="218"/>
        <end position="237"/>
    </location>
</feature>
<keyword evidence="3" id="KW-1185">Reference proteome</keyword>
<dbReference type="AlphaFoldDB" id="A0A813Q6G6"/>
<dbReference type="OrthoDB" id="10538242at2759"/>
<comment type="caution">
    <text evidence="2">The sequence shown here is derived from an EMBL/GenBank/DDBJ whole genome shotgun (WGS) entry which is preliminary data.</text>
</comment>
<sequence>MKQKSKDPKLKSNLKYFPKNNSNNNESEALSDELFVLPFLSESLIRKQEQITQSYQKTKSKNTLFPIINQNKSPFVSSSKIFESNKPNVRKSQPNSAISNKSSKSSKSNISNISSKYDPNQKSLRDFEEFTKSTPRLRVLCSQINGNKFFITPEATSINKFHNTNKKDYPKQKEIRGILKNSLLAPIKDHSNKLESNSFLEKSYELLEFTLQNPNVSPNFDRNPLSKMNVNTKENDNVYPNKTKISFEPSFTSSYVNKNLNIKKFFNENIDNNLKTPNYIPDIFMSDYKNRLSQINEESSNNTTPSLCSAWSSSFSSIISDDLIENSIFTTNTLNNNIKTNNKIKNSLDKISIN</sequence>
<feature type="region of interest" description="Disordered" evidence="1">
    <location>
        <begin position="1"/>
        <end position="28"/>
    </location>
</feature>
<proteinExistence type="predicted"/>
<name>A0A813Q6G6_9BILA</name>
<feature type="compositionally biased region" description="Low complexity" evidence="1">
    <location>
        <begin position="95"/>
        <end position="116"/>
    </location>
</feature>
<accession>A0A813Q6G6</accession>
<dbReference type="Proteomes" id="UP000663879">
    <property type="component" value="Unassembled WGS sequence"/>
</dbReference>
<feature type="region of interest" description="Disordered" evidence="1">
    <location>
        <begin position="84"/>
        <end position="118"/>
    </location>
</feature>
<feature type="compositionally biased region" description="Basic and acidic residues" evidence="1">
    <location>
        <begin position="1"/>
        <end position="10"/>
    </location>
</feature>
<organism evidence="2 3">
    <name type="scientific">Brachionus calyciflorus</name>
    <dbReference type="NCBI Taxonomy" id="104777"/>
    <lineage>
        <taxon>Eukaryota</taxon>
        <taxon>Metazoa</taxon>
        <taxon>Spiralia</taxon>
        <taxon>Gnathifera</taxon>
        <taxon>Rotifera</taxon>
        <taxon>Eurotatoria</taxon>
        <taxon>Monogononta</taxon>
        <taxon>Pseudotrocha</taxon>
        <taxon>Ploima</taxon>
        <taxon>Brachionidae</taxon>
        <taxon>Brachionus</taxon>
    </lineage>
</organism>
<protein>
    <submittedName>
        <fullName evidence="2">Uncharacterized protein</fullName>
    </submittedName>
</protein>
<evidence type="ECO:0000313" key="3">
    <source>
        <dbReference type="Proteomes" id="UP000663879"/>
    </source>
</evidence>
<evidence type="ECO:0000313" key="2">
    <source>
        <dbReference type="EMBL" id="CAF0762670.1"/>
    </source>
</evidence>